<evidence type="ECO:0008006" key="4">
    <source>
        <dbReference type="Google" id="ProtNLM"/>
    </source>
</evidence>
<comment type="similarity">
    <text evidence="1">Belongs to the short-chain dehydrogenases/reductases (SDR) family.</text>
</comment>
<dbReference type="Pfam" id="PF13561">
    <property type="entry name" value="adh_short_C2"/>
    <property type="match status" value="1"/>
</dbReference>
<dbReference type="PRINTS" id="PR00081">
    <property type="entry name" value="GDHRDH"/>
</dbReference>
<organism evidence="2 3">
    <name type="scientific">Candidatus Entotheonella gemina</name>
    <dbReference type="NCBI Taxonomy" id="1429439"/>
    <lineage>
        <taxon>Bacteria</taxon>
        <taxon>Pseudomonadati</taxon>
        <taxon>Nitrospinota/Tectimicrobiota group</taxon>
        <taxon>Candidatus Tectimicrobiota</taxon>
        <taxon>Candidatus Entotheonellia</taxon>
        <taxon>Candidatus Entotheonellales</taxon>
        <taxon>Candidatus Entotheonellaceae</taxon>
        <taxon>Candidatus Entotheonella</taxon>
    </lineage>
</organism>
<name>W4MHC0_9BACT</name>
<evidence type="ECO:0000313" key="2">
    <source>
        <dbReference type="EMBL" id="ETX09326.1"/>
    </source>
</evidence>
<accession>W4MHC0</accession>
<proteinExistence type="inferred from homology"/>
<dbReference type="CDD" id="cd05233">
    <property type="entry name" value="SDR_c"/>
    <property type="match status" value="1"/>
</dbReference>
<dbReference type="Proteomes" id="UP000019140">
    <property type="component" value="Unassembled WGS sequence"/>
</dbReference>
<comment type="caution">
    <text evidence="2">The sequence shown here is derived from an EMBL/GenBank/DDBJ whole genome shotgun (WGS) entry which is preliminary data.</text>
</comment>
<dbReference type="PANTHER" id="PTHR42760">
    <property type="entry name" value="SHORT-CHAIN DEHYDROGENASES/REDUCTASES FAMILY MEMBER"/>
    <property type="match status" value="1"/>
</dbReference>
<dbReference type="PRINTS" id="PR00080">
    <property type="entry name" value="SDRFAMILY"/>
</dbReference>
<dbReference type="EMBL" id="AZHX01000006">
    <property type="protein sequence ID" value="ETX09326.1"/>
    <property type="molecule type" value="Genomic_DNA"/>
</dbReference>
<sequence length="247" mass="26142">MDTGLAGKVVLITGATRNHGRASALAFAQEGAHLLICTRRSMDLLEETAALAAKSDVRVVTDRCDVTDESQVNALVRKGLTEFGRIDVVVNNAGWRARGALLDITSESWNATLATNLHAPFLLCKAVMPSMVANRWGRMINYSGIASFRGASGATAKMACEGFTRGIANAYGKYNITANLIGPGSIAVERTPGQEIPAGQGTATDNIPIPRQGLVDECTSLVVFLASEQASYITGQTYLVNGGAYFL</sequence>
<dbReference type="GO" id="GO:0016616">
    <property type="term" value="F:oxidoreductase activity, acting on the CH-OH group of donors, NAD or NADP as acceptor"/>
    <property type="evidence" value="ECO:0007669"/>
    <property type="project" value="TreeGrafter"/>
</dbReference>
<keyword evidence="3" id="KW-1185">Reference proteome</keyword>
<protein>
    <recommendedName>
        <fullName evidence="4">Short-chain dehydrogenase</fullName>
    </recommendedName>
</protein>
<evidence type="ECO:0000256" key="1">
    <source>
        <dbReference type="ARBA" id="ARBA00006484"/>
    </source>
</evidence>
<evidence type="ECO:0000313" key="3">
    <source>
        <dbReference type="Proteomes" id="UP000019140"/>
    </source>
</evidence>
<reference evidence="2 3" key="1">
    <citation type="journal article" date="2014" name="Nature">
        <title>An environmental bacterial taxon with a large and distinct metabolic repertoire.</title>
        <authorList>
            <person name="Wilson M.C."/>
            <person name="Mori T."/>
            <person name="Ruckert C."/>
            <person name="Uria A.R."/>
            <person name="Helf M.J."/>
            <person name="Takada K."/>
            <person name="Gernert C."/>
            <person name="Steffens U.A."/>
            <person name="Heycke N."/>
            <person name="Schmitt S."/>
            <person name="Rinke C."/>
            <person name="Helfrich E.J."/>
            <person name="Brachmann A.O."/>
            <person name="Gurgui C."/>
            <person name="Wakimoto T."/>
            <person name="Kracht M."/>
            <person name="Crusemann M."/>
            <person name="Hentschel U."/>
            <person name="Abe I."/>
            <person name="Matsunaga S."/>
            <person name="Kalinowski J."/>
            <person name="Takeyama H."/>
            <person name="Piel J."/>
        </authorList>
    </citation>
    <scope>NUCLEOTIDE SEQUENCE [LARGE SCALE GENOMIC DNA]</scope>
    <source>
        <strain evidence="3">TSY2</strain>
    </source>
</reference>
<dbReference type="InterPro" id="IPR036291">
    <property type="entry name" value="NAD(P)-bd_dom_sf"/>
</dbReference>
<dbReference type="AlphaFoldDB" id="W4MHC0"/>
<dbReference type="FunFam" id="3.40.50.720:FF:000084">
    <property type="entry name" value="Short-chain dehydrogenase reductase"/>
    <property type="match status" value="1"/>
</dbReference>
<dbReference type="SUPFAM" id="SSF51735">
    <property type="entry name" value="NAD(P)-binding Rossmann-fold domains"/>
    <property type="match status" value="1"/>
</dbReference>
<gene>
    <name evidence="2" type="ORF">ETSY2_00195</name>
</gene>
<dbReference type="Gene3D" id="3.40.50.720">
    <property type="entry name" value="NAD(P)-binding Rossmann-like Domain"/>
    <property type="match status" value="1"/>
</dbReference>
<dbReference type="InterPro" id="IPR002347">
    <property type="entry name" value="SDR_fam"/>
</dbReference>
<dbReference type="HOGENOM" id="CLU_010194_1_3_7"/>